<protein>
    <submittedName>
        <fullName evidence="2">Uncharacterized protein</fullName>
    </submittedName>
</protein>
<dbReference type="RefSeq" id="WP_042206529.1">
    <property type="nucleotide sequence ID" value="NZ_CP009288.1"/>
</dbReference>
<keyword evidence="1" id="KW-1133">Transmembrane helix</keyword>
<proteinExistence type="predicted"/>
<evidence type="ECO:0000313" key="2">
    <source>
        <dbReference type="EMBL" id="AIQ12691.1"/>
    </source>
</evidence>
<dbReference type="OrthoDB" id="2627776at2"/>
<organism evidence="2 3">
    <name type="scientific">Paenibacillus durus</name>
    <name type="common">Paenibacillus azotofixans</name>
    <dbReference type="NCBI Taxonomy" id="44251"/>
    <lineage>
        <taxon>Bacteria</taxon>
        <taxon>Bacillati</taxon>
        <taxon>Bacillota</taxon>
        <taxon>Bacilli</taxon>
        <taxon>Bacillales</taxon>
        <taxon>Paenibacillaceae</taxon>
        <taxon>Paenibacillus</taxon>
    </lineage>
</organism>
<dbReference type="Proteomes" id="UP000029409">
    <property type="component" value="Chromosome"/>
</dbReference>
<keyword evidence="1" id="KW-0812">Transmembrane</keyword>
<feature type="transmembrane region" description="Helical" evidence="1">
    <location>
        <begin position="12"/>
        <end position="32"/>
    </location>
</feature>
<evidence type="ECO:0000313" key="3">
    <source>
        <dbReference type="Proteomes" id="UP000029409"/>
    </source>
</evidence>
<dbReference type="KEGG" id="pdu:PDUR_12840"/>
<dbReference type="AlphaFoldDB" id="A0A089HL41"/>
<gene>
    <name evidence="2" type="ORF">PDUR_12840</name>
</gene>
<keyword evidence="1" id="KW-0472">Membrane</keyword>
<feature type="transmembrane region" description="Helical" evidence="1">
    <location>
        <begin position="87"/>
        <end position="104"/>
    </location>
</feature>
<evidence type="ECO:0000256" key="1">
    <source>
        <dbReference type="SAM" id="Phobius"/>
    </source>
</evidence>
<keyword evidence="3" id="KW-1185">Reference proteome</keyword>
<dbReference type="EMBL" id="CP009288">
    <property type="protein sequence ID" value="AIQ12691.1"/>
    <property type="molecule type" value="Genomic_DNA"/>
</dbReference>
<dbReference type="STRING" id="44251.PDUR_12840"/>
<accession>A0A089HL41</accession>
<name>A0A089HL41_PAEDU</name>
<dbReference type="eggNOG" id="ENOG5032JJ8">
    <property type="taxonomic scope" value="Bacteria"/>
</dbReference>
<sequence>MTQYIDLRTRTGLIRLALAIILAFALPASVFMDWSSQAAQEKGTKGIEQQERHFAVSSARLHPKQHFPLTLSRLPYEQTALIALKPYLLPLLFALFYPVIYNLLKRLLLYPLKFTSNYVVFTFGG</sequence>
<reference evidence="2 3" key="1">
    <citation type="submission" date="2014-08" db="EMBL/GenBank/DDBJ databases">
        <title>Comparative genomics of the Paenibacillus odorifer group.</title>
        <authorList>
            <person name="den Bakker H.C."/>
            <person name="Tsai Y.-C."/>
            <person name="Martin N."/>
            <person name="Korlach J."/>
            <person name="Wiedmann M."/>
        </authorList>
    </citation>
    <scope>NUCLEOTIDE SEQUENCE [LARGE SCALE GENOMIC DNA]</scope>
    <source>
        <strain evidence="2 3">DSM 1735</strain>
    </source>
</reference>